<dbReference type="AlphaFoldDB" id="A0AAD5K4U1"/>
<evidence type="ECO:0000259" key="2">
    <source>
        <dbReference type="PROSITE" id="PS50004"/>
    </source>
</evidence>
<comment type="caution">
    <text evidence="3">The sequence shown here is derived from an EMBL/GenBank/DDBJ whole genome shotgun (WGS) entry which is preliminary data.</text>
</comment>
<accession>A0AAD5K4U1</accession>
<dbReference type="InterPro" id="IPR052981">
    <property type="entry name" value="Ingression_C2_domain"/>
</dbReference>
<dbReference type="InterPro" id="IPR035892">
    <property type="entry name" value="C2_domain_sf"/>
</dbReference>
<feature type="compositionally biased region" description="Pro residues" evidence="1">
    <location>
        <begin position="154"/>
        <end position="201"/>
    </location>
</feature>
<organism evidence="3 4">
    <name type="scientific">Phascolomyces articulosus</name>
    <dbReference type="NCBI Taxonomy" id="60185"/>
    <lineage>
        <taxon>Eukaryota</taxon>
        <taxon>Fungi</taxon>
        <taxon>Fungi incertae sedis</taxon>
        <taxon>Mucoromycota</taxon>
        <taxon>Mucoromycotina</taxon>
        <taxon>Mucoromycetes</taxon>
        <taxon>Mucorales</taxon>
        <taxon>Lichtheimiaceae</taxon>
        <taxon>Phascolomyces</taxon>
    </lineage>
</organism>
<dbReference type="EMBL" id="JAIXMP010000008">
    <property type="protein sequence ID" value="KAI9269183.1"/>
    <property type="molecule type" value="Genomic_DNA"/>
</dbReference>
<dbReference type="Proteomes" id="UP001209540">
    <property type="component" value="Unassembled WGS sequence"/>
</dbReference>
<evidence type="ECO:0000313" key="4">
    <source>
        <dbReference type="Proteomes" id="UP001209540"/>
    </source>
</evidence>
<feature type="compositionally biased region" description="Pro residues" evidence="1">
    <location>
        <begin position="344"/>
        <end position="396"/>
    </location>
</feature>
<evidence type="ECO:0000256" key="1">
    <source>
        <dbReference type="SAM" id="MobiDB-lite"/>
    </source>
</evidence>
<gene>
    <name evidence="3" type="ORF">BDA99DRAFT_503756</name>
</gene>
<dbReference type="PANTHER" id="PTHR47052:SF3">
    <property type="entry name" value="INGRESSION PROTEIN 1"/>
    <property type="match status" value="1"/>
</dbReference>
<dbReference type="SMART" id="SM00239">
    <property type="entry name" value="C2"/>
    <property type="match status" value="1"/>
</dbReference>
<dbReference type="PROSITE" id="PS50004">
    <property type="entry name" value="C2"/>
    <property type="match status" value="1"/>
</dbReference>
<feature type="domain" description="C2" evidence="2">
    <location>
        <begin position="1"/>
        <end position="105"/>
    </location>
</feature>
<dbReference type="PRINTS" id="PR01217">
    <property type="entry name" value="PRICHEXTENSN"/>
</dbReference>
<dbReference type="SUPFAM" id="SSF49562">
    <property type="entry name" value="C2 domain (Calcium/lipid-binding domain, CaLB)"/>
    <property type="match status" value="1"/>
</dbReference>
<dbReference type="Pfam" id="PF00168">
    <property type="entry name" value="C2"/>
    <property type="match status" value="1"/>
</dbReference>
<dbReference type="PANTHER" id="PTHR47052">
    <property type="entry name" value="CONSERVED SERINE PROLINE-RICH PROTEIN (AFU_ORTHOLOGUE AFUA_2G01790)"/>
    <property type="match status" value="1"/>
</dbReference>
<proteinExistence type="predicted"/>
<feature type="compositionally biased region" description="Polar residues" evidence="1">
    <location>
        <begin position="242"/>
        <end position="276"/>
    </location>
</feature>
<name>A0AAD5K4U1_9FUNG</name>
<feature type="compositionally biased region" description="Low complexity" evidence="1">
    <location>
        <begin position="217"/>
        <end position="228"/>
    </location>
</feature>
<reference evidence="3" key="2">
    <citation type="submission" date="2023-02" db="EMBL/GenBank/DDBJ databases">
        <authorList>
            <consortium name="DOE Joint Genome Institute"/>
            <person name="Mondo S.J."/>
            <person name="Chang Y."/>
            <person name="Wang Y."/>
            <person name="Ahrendt S."/>
            <person name="Andreopoulos W."/>
            <person name="Barry K."/>
            <person name="Beard J."/>
            <person name="Benny G.L."/>
            <person name="Blankenship S."/>
            <person name="Bonito G."/>
            <person name="Cuomo C."/>
            <person name="Desiro A."/>
            <person name="Gervers K.A."/>
            <person name="Hundley H."/>
            <person name="Kuo A."/>
            <person name="LaButti K."/>
            <person name="Lang B.F."/>
            <person name="Lipzen A."/>
            <person name="O'Donnell K."/>
            <person name="Pangilinan J."/>
            <person name="Reynolds N."/>
            <person name="Sandor L."/>
            <person name="Smith M.W."/>
            <person name="Tsang A."/>
            <person name="Grigoriev I.V."/>
            <person name="Stajich J.E."/>
            <person name="Spatafora J.W."/>
        </authorList>
    </citation>
    <scope>NUCLEOTIDE SEQUENCE</scope>
    <source>
        <strain evidence="3">RSA 2281</strain>
    </source>
</reference>
<sequence length="396" mass="42503">MAQPRIIGELAVVALEAENLPKVAGNLNSFCVFKVANTAKRTKTDTRGNRNPTWDDQVNMPIPHGYNVMAVQVLSENPQKGDQIICEGSIDLTKVLKEGESDDWVPLKTRSGQEAGDVYLELTFYSANPPPRRQPTRFGHPRPPHMAGVSFARPPMPNQYPARPHPPMHSASAPPPMQLNASPRPPPPGNGPPFTGPPPHHVQPGGFAAPRPPPPQQHHQPMGIPQQHSMGTPNHPVAATQVVPTPSTPATSNVAVSGGWRTSTAKPPQPVSFNHSPQPRPLPPQGSPHQPMGAPLLSAPYRPGGPPQPQPRPPPSYNNGGGYPPTTYPSKPLPNYPPEHFQQGPPPSFPPPQQHNNYPPGPPPGGHYPPQPHHHQGPPPPGPGQGYPPQPGYPPY</sequence>
<feature type="compositionally biased region" description="Pro residues" evidence="1">
    <location>
        <begin position="303"/>
        <end position="316"/>
    </location>
</feature>
<dbReference type="InterPro" id="IPR000008">
    <property type="entry name" value="C2_dom"/>
</dbReference>
<feature type="region of interest" description="Disordered" evidence="1">
    <location>
        <begin position="126"/>
        <end position="396"/>
    </location>
</feature>
<reference evidence="3" key="1">
    <citation type="journal article" date="2022" name="IScience">
        <title>Evolution of zygomycete secretomes and the origins of terrestrial fungal ecologies.</title>
        <authorList>
            <person name="Chang Y."/>
            <person name="Wang Y."/>
            <person name="Mondo S."/>
            <person name="Ahrendt S."/>
            <person name="Andreopoulos W."/>
            <person name="Barry K."/>
            <person name="Beard J."/>
            <person name="Benny G.L."/>
            <person name="Blankenship S."/>
            <person name="Bonito G."/>
            <person name="Cuomo C."/>
            <person name="Desiro A."/>
            <person name="Gervers K.A."/>
            <person name="Hundley H."/>
            <person name="Kuo A."/>
            <person name="LaButti K."/>
            <person name="Lang B.F."/>
            <person name="Lipzen A."/>
            <person name="O'Donnell K."/>
            <person name="Pangilinan J."/>
            <person name="Reynolds N."/>
            <person name="Sandor L."/>
            <person name="Smith M.E."/>
            <person name="Tsang A."/>
            <person name="Grigoriev I.V."/>
            <person name="Stajich J.E."/>
            <person name="Spatafora J.W."/>
        </authorList>
    </citation>
    <scope>NUCLEOTIDE SEQUENCE</scope>
    <source>
        <strain evidence="3">RSA 2281</strain>
    </source>
</reference>
<keyword evidence="4" id="KW-1185">Reference proteome</keyword>
<dbReference type="Gene3D" id="2.60.40.150">
    <property type="entry name" value="C2 domain"/>
    <property type="match status" value="1"/>
</dbReference>
<evidence type="ECO:0000313" key="3">
    <source>
        <dbReference type="EMBL" id="KAI9269183.1"/>
    </source>
</evidence>
<protein>
    <submittedName>
        <fullName evidence="3">C2 domain-containing protein</fullName>
    </submittedName>
</protein>